<evidence type="ECO:0000259" key="14">
    <source>
        <dbReference type="PROSITE" id="PS50002"/>
    </source>
</evidence>
<evidence type="ECO:0000313" key="17">
    <source>
        <dbReference type="Proteomes" id="UP000579812"/>
    </source>
</evidence>
<dbReference type="SUPFAM" id="SSF103657">
    <property type="entry name" value="BAR/IMD domain-like"/>
    <property type="match status" value="1"/>
</dbReference>
<dbReference type="OrthoDB" id="28357at2759"/>
<dbReference type="InterPro" id="IPR031160">
    <property type="entry name" value="F_BAR_dom"/>
</dbReference>
<keyword evidence="3" id="KW-0963">Cytoplasm</keyword>
<comment type="subcellular location">
    <subcellularLocation>
        <location evidence="1">Cytoplasm</location>
        <location evidence="1">Cytoskeleton</location>
    </subcellularLocation>
</comment>
<dbReference type="InterPro" id="IPR001060">
    <property type="entry name" value="FCH_dom"/>
</dbReference>
<proteinExistence type="predicted"/>
<evidence type="ECO:0000256" key="3">
    <source>
        <dbReference type="ARBA" id="ARBA00022490"/>
    </source>
</evidence>
<dbReference type="Gene3D" id="1.20.1270.60">
    <property type="entry name" value="Arfaptin homology (AH) domain/BAR domain"/>
    <property type="match status" value="1"/>
</dbReference>
<dbReference type="FunFam" id="2.30.30.40:FF:000072">
    <property type="entry name" value="Unconventional Myosin IB"/>
    <property type="match status" value="1"/>
</dbReference>
<evidence type="ECO:0000256" key="12">
    <source>
        <dbReference type="SAM" id="Coils"/>
    </source>
</evidence>
<keyword evidence="6 11" id="KW-0175">Coiled coil</keyword>
<dbReference type="GO" id="GO:0005886">
    <property type="term" value="C:plasma membrane"/>
    <property type="evidence" value="ECO:0007669"/>
    <property type="project" value="TreeGrafter"/>
</dbReference>
<evidence type="ECO:0000256" key="1">
    <source>
        <dbReference type="ARBA" id="ARBA00004245"/>
    </source>
</evidence>
<evidence type="ECO:0000256" key="2">
    <source>
        <dbReference type="ARBA" id="ARBA00022443"/>
    </source>
</evidence>
<dbReference type="EMBL" id="JAAMOB010000009">
    <property type="protein sequence ID" value="KAF4108735.1"/>
    <property type="molecule type" value="Genomic_DNA"/>
</dbReference>
<dbReference type="PRINTS" id="PR00452">
    <property type="entry name" value="SH3DOMAIN"/>
</dbReference>
<gene>
    <name evidence="16" type="ORF">G5714_009808</name>
</gene>
<name>A0A7J6CQ57_9TELE</name>
<dbReference type="PANTHER" id="PTHR23065">
    <property type="entry name" value="PROLINE-SERINE-THREONINE PHOSPHATASE INTERACTING PROTEIN 1"/>
    <property type="match status" value="1"/>
</dbReference>
<feature type="region of interest" description="Disordered" evidence="13">
    <location>
        <begin position="410"/>
        <end position="476"/>
    </location>
</feature>
<evidence type="ECO:0000256" key="13">
    <source>
        <dbReference type="SAM" id="MobiDB-lite"/>
    </source>
</evidence>
<organism evidence="16 17">
    <name type="scientific">Onychostoma macrolepis</name>
    <dbReference type="NCBI Taxonomy" id="369639"/>
    <lineage>
        <taxon>Eukaryota</taxon>
        <taxon>Metazoa</taxon>
        <taxon>Chordata</taxon>
        <taxon>Craniata</taxon>
        <taxon>Vertebrata</taxon>
        <taxon>Euteleostomi</taxon>
        <taxon>Actinopterygii</taxon>
        <taxon>Neopterygii</taxon>
        <taxon>Teleostei</taxon>
        <taxon>Ostariophysi</taxon>
        <taxon>Cypriniformes</taxon>
        <taxon>Cyprinidae</taxon>
        <taxon>Acrossocheilinae</taxon>
        <taxon>Onychostoma</taxon>
    </lineage>
</organism>
<dbReference type="Gene3D" id="6.10.140.470">
    <property type="match status" value="1"/>
</dbReference>
<dbReference type="InterPro" id="IPR027267">
    <property type="entry name" value="AH/BAR_dom_sf"/>
</dbReference>
<evidence type="ECO:0000256" key="11">
    <source>
        <dbReference type="PROSITE-ProRule" id="PRU01077"/>
    </source>
</evidence>
<evidence type="ECO:0000256" key="4">
    <source>
        <dbReference type="ARBA" id="ARBA00022553"/>
    </source>
</evidence>
<evidence type="ECO:0000256" key="10">
    <source>
        <dbReference type="PROSITE-ProRule" id="PRU00192"/>
    </source>
</evidence>
<evidence type="ECO:0000256" key="6">
    <source>
        <dbReference type="ARBA" id="ARBA00023054"/>
    </source>
</evidence>
<accession>A0A7J6CQ57</accession>
<dbReference type="Proteomes" id="UP000579812">
    <property type="component" value="Unassembled WGS sequence"/>
</dbReference>
<keyword evidence="4" id="KW-0597">Phosphoprotein</keyword>
<dbReference type="Pfam" id="PF00611">
    <property type="entry name" value="FCH"/>
    <property type="match status" value="1"/>
</dbReference>
<feature type="domain" description="F-BAR" evidence="15">
    <location>
        <begin position="1"/>
        <end position="260"/>
    </location>
</feature>
<evidence type="ECO:0000313" key="16">
    <source>
        <dbReference type="EMBL" id="KAF4108735.1"/>
    </source>
</evidence>
<keyword evidence="5" id="KW-0040">ANK repeat</keyword>
<dbReference type="GO" id="GO:0005737">
    <property type="term" value="C:cytoplasm"/>
    <property type="evidence" value="ECO:0007669"/>
    <property type="project" value="TreeGrafter"/>
</dbReference>
<dbReference type="GO" id="GO:0043226">
    <property type="term" value="C:organelle"/>
    <property type="evidence" value="ECO:0007669"/>
    <property type="project" value="UniProtKB-ARBA"/>
</dbReference>
<dbReference type="PANTHER" id="PTHR23065:SF7">
    <property type="entry name" value="NOSTRIN, ISOFORM H"/>
    <property type="match status" value="1"/>
</dbReference>
<dbReference type="Gene3D" id="2.30.30.40">
    <property type="entry name" value="SH3 Domains"/>
    <property type="match status" value="1"/>
</dbReference>
<feature type="domain" description="SH3" evidence="14">
    <location>
        <begin position="477"/>
        <end position="536"/>
    </location>
</feature>
<evidence type="ECO:0000259" key="15">
    <source>
        <dbReference type="PROSITE" id="PS51741"/>
    </source>
</evidence>
<dbReference type="AlphaFoldDB" id="A0A7J6CQ57"/>
<evidence type="ECO:0000256" key="9">
    <source>
        <dbReference type="ARBA" id="ARBA00040640"/>
    </source>
</evidence>
<keyword evidence="17" id="KW-1185">Reference proteome</keyword>
<sequence>MKDPLSSCTYNLLYQDLKRISKNGEFFCKELLAVFQQRSELEINYSKGLQKIAGKLLKVSKEMCDNSTYHAWSFISDEMYASADAHRILGNALSQDAIQEIRQILDEHGKRKRPLDNAVEKSGKLVLTNWSEQVKLKKKLIGLTREHEALFSFVEKNKQISTEKEKQKMLNRLTKSAELQVRVDEEYFNTNMEGHHIRLKLENTLKTCYQIVQELEKQRIETLSNTLDKYSLFMTVYAQTVIHSHKQIEQAVRKVDVEKDIQSLVEDVSATADESKAEFLMADYFEEEGKTVMGKDRRKDAIRTKLQRLEDCITKIKSDREGLEKMVKVYTEQPNFSNQKNLEETEQLLDETILKLDLLEATHCKLTHSLAEIEGKPKSRHRFSDNITKWKEKDCEHSVVQLSRPVRIKKTPFRSRQSMRSAVINKSALTNQSPDTTSEEPSTEMTDVSHNNTDEQQSGPLNGSMSESEEDKGSEFHSLSRCKALYSFKSEREDELNINEGDVLDIFQKDDTGWWFGELNGQRGHFPSTYVEELPVFTEMKSSEA</sequence>
<dbReference type="CDD" id="cd07658">
    <property type="entry name" value="F-BAR_NOSTRIN"/>
    <property type="match status" value="1"/>
</dbReference>
<feature type="compositionally biased region" description="Polar residues" evidence="13">
    <location>
        <begin position="443"/>
        <end position="466"/>
    </location>
</feature>
<dbReference type="SUPFAM" id="SSF50044">
    <property type="entry name" value="SH3-domain"/>
    <property type="match status" value="1"/>
</dbReference>
<dbReference type="PROSITE" id="PS50002">
    <property type="entry name" value="SH3"/>
    <property type="match status" value="1"/>
</dbReference>
<dbReference type="InterPro" id="IPR057870">
    <property type="entry name" value="HR1_TOCA"/>
</dbReference>
<reference evidence="16 17" key="1">
    <citation type="submission" date="2020-04" db="EMBL/GenBank/DDBJ databases">
        <title>Chromosome-level genome assembly of a cyprinid fish Onychostoma macrolepis by integration of Nanopore Sequencing, Bionano and Hi-C technology.</title>
        <authorList>
            <person name="Wang D."/>
        </authorList>
    </citation>
    <scope>NUCLEOTIDE SEQUENCE [LARGE SCALE GENOMIC DNA]</scope>
    <source>
        <strain evidence="16">SWU-2019</strain>
        <tissue evidence="16">Muscle</tissue>
    </source>
</reference>
<comment type="function">
    <text evidence="8">Induces bone resorption, acting probably through a signaling cascade which results in the secretion of factor(s) enhancing osteoclast formation and activity.</text>
</comment>
<feature type="compositionally biased region" description="Polar residues" evidence="13">
    <location>
        <begin position="427"/>
        <end position="436"/>
    </location>
</feature>
<feature type="coiled-coil region" evidence="12">
    <location>
        <begin position="306"/>
        <end position="362"/>
    </location>
</feature>
<dbReference type="InterPro" id="IPR001452">
    <property type="entry name" value="SH3_domain"/>
</dbReference>
<dbReference type="Pfam" id="PF00018">
    <property type="entry name" value="SH3_1"/>
    <property type="match status" value="1"/>
</dbReference>
<dbReference type="SMART" id="SM00326">
    <property type="entry name" value="SH3"/>
    <property type="match status" value="1"/>
</dbReference>
<dbReference type="InterPro" id="IPR036028">
    <property type="entry name" value="SH3-like_dom_sf"/>
</dbReference>
<dbReference type="PROSITE" id="PS51741">
    <property type="entry name" value="F_BAR"/>
    <property type="match status" value="1"/>
</dbReference>
<keyword evidence="7" id="KW-0206">Cytoskeleton</keyword>
<protein>
    <recommendedName>
        <fullName evidence="9">Osteoclast-stimulating factor 1</fullName>
    </recommendedName>
</protein>
<dbReference type="CDD" id="cd11823">
    <property type="entry name" value="SH3_Nostrin"/>
    <property type="match status" value="1"/>
</dbReference>
<evidence type="ECO:0000256" key="8">
    <source>
        <dbReference type="ARBA" id="ARBA00037432"/>
    </source>
</evidence>
<keyword evidence="2 10" id="KW-0728">SH3 domain</keyword>
<evidence type="ECO:0000256" key="5">
    <source>
        <dbReference type="ARBA" id="ARBA00023043"/>
    </source>
</evidence>
<dbReference type="Pfam" id="PF25610">
    <property type="entry name" value="HR1_TOCA"/>
    <property type="match status" value="1"/>
</dbReference>
<dbReference type="InterPro" id="IPR035656">
    <property type="entry name" value="Nostrin_SH3"/>
</dbReference>
<evidence type="ECO:0000256" key="7">
    <source>
        <dbReference type="ARBA" id="ARBA00023212"/>
    </source>
</evidence>
<comment type="caution">
    <text evidence="16">The sequence shown here is derived from an EMBL/GenBank/DDBJ whole genome shotgun (WGS) entry which is preliminary data.</text>
</comment>